<evidence type="ECO:0000256" key="6">
    <source>
        <dbReference type="ARBA" id="ARBA00022596"/>
    </source>
</evidence>
<dbReference type="PANTHER" id="PTHR40659">
    <property type="entry name" value="NICKEL/COBALT EFFLUX SYSTEM RCNA"/>
    <property type="match status" value="1"/>
</dbReference>
<gene>
    <name evidence="15" type="ORF">ANK1_4255</name>
    <name evidence="16" type="ORF">ANK2_4256</name>
    <name evidence="17" type="ORF">ISE1_4235</name>
    <name evidence="18" type="ORF">ISE2_4217</name>
</gene>
<evidence type="ECO:0000313" key="16">
    <source>
        <dbReference type="EMBL" id="VFR61512.1"/>
    </source>
</evidence>
<comment type="subcellular location">
    <subcellularLocation>
        <location evidence="2">Cell membrane</location>
        <topology evidence="2">Multi-pass membrane protein</topology>
    </subcellularLocation>
</comment>
<dbReference type="GO" id="GO:0005886">
    <property type="term" value="C:plasma membrane"/>
    <property type="evidence" value="ECO:0007669"/>
    <property type="project" value="UniProtKB-SubCell"/>
</dbReference>
<dbReference type="GO" id="GO:0006824">
    <property type="term" value="P:cobalt ion transport"/>
    <property type="evidence" value="ECO:0007669"/>
    <property type="project" value="UniProtKB-KW"/>
</dbReference>
<keyword evidence="5" id="KW-1003">Cell membrane</keyword>
<dbReference type="InterPro" id="IPR011541">
    <property type="entry name" value="Ni/Co_transpt_high_affinity"/>
</dbReference>
<feature type="transmembrane region" description="Helical" evidence="14">
    <location>
        <begin position="63"/>
        <end position="83"/>
    </location>
</feature>
<evidence type="ECO:0000256" key="9">
    <source>
        <dbReference type="ARBA" id="ARBA00023065"/>
    </source>
</evidence>
<keyword evidence="10" id="KW-0921">Nickel transport</keyword>
<keyword evidence="4" id="KW-0813">Transport</keyword>
<evidence type="ECO:0000256" key="3">
    <source>
        <dbReference type="ARBA" id="ARBA00022426"/>
    </source>
</evidence>
<evidence type="ECO:0000256" key="11">
    <source>
        <dbReference type="ARBA" id="ARBA00023136"/>
    </source>
</evidence>
<name>A0A484Q382_9ZZZZ</name>
<dbReference type="GO" id="GO:0010045">
    <property type="term" value="P:response to nickel cation"/>
    <property type="evidence" value="ECO:0007669"/>
    <property type="project" value="TreeGrafter"/>
</dbReference>
<evidence type="ECO:0000256" key="4">
    <source>
        <dbReference type="ARBA" id="ARBA00022448"/>
    </source>
</evidence>
<keyword evidence="12" id="KW-0170">Cobalt</keyword>
<evidence type="ECO:0000256" key="7">
    <source>
        <dbReference type="ARBA" id="ARBA00022692"/>
    </source>
</evidence>
<evidence type="ECO:0000256" key="8">
    <source>
        <dbReference type="ARBA" id="ARBA00022989"/>
    </source>
</evidence>
<dbReference type="EMBL" id="CAADIM010000011">
    <property type="protein sequence ID" value="VFR69906.1"/>
    <property type="molecule type" value="Genomic_DNA"/>
</dbReference>
<evidence type="ECO:0000313" key="15">
    <source>
        <dbReference type="EMBL" id="VFR32898.1"/>
    </source>
</evidence>
<dbReference type="AlphaFoldDB" id="A0A484Q382"/>
<dbReference type="GO" id="GO:0015099">
    <property type="term" value="F:nickel cation transmembrane transporter activity"/>
    <property type="evidence" value="ECO:0007669"/>
    <property type="project" value="InterPro"/>
</dbReference>
<keyword evidence="11 14" id="KW-0472">Membrane</keyword>
<accession>A0A484Q382</accession>
<dbReference type="PANTHER" id="PTHR40659:SF1">
    <property type="entry name" value="NICKEL_COBALT EFFLUX SYSTEM RCNA"/>
    <property type="match status" value="1"/>
</dbReference>
<evidence type="ECO:0000313" key="17">
    <source>
        <dbReference type="EMBL" id="VFR69906.1"/>
    </source>
</evidence>
<protein>
    <submittedName>
        <fullName evidence="15">Putative membrane protein</fullName>
    </submittedName>
</protein>
<dbReference type="InterPro" id="IPR051224">
    <property type="entry name" value="NiCoT_RcnA"/>
</dbReference>
<dbReference type="EMBL" id="CAADIN010000009">
    <property type="protein sequence ID" value="VFR81997.1"/>
    <property type="molecule type" value="Genomic_DNA"/>
</dbReference>
<proteinExistence type="predicted"/>
<comment type="function">
    <text evidence="1">Efflux system for nickel and cobalt.</text>
</comment>
<dbReference type="EMBL" id="CAADIA010000006">
    <property type="protein sequence ID" value="VFR32898.1"/>
    <property type="molecule type" value="Genomic_DNA"/>
</dbReference>
<organism evidence="15">
    <name type="scientific">plant metagenome</name>
    <dbReference type="NCBI Taxonomy" id="1297885"/>
    <lineage>
        <taxon>unclassified sequences</taxon>
        <taxon>metagenomes</taxon>
        <taxon>organismal metagenomes</taxon>
    </lineage>
</organism>
<evidence type="ECO:0000313" key="18">
    <source>
        <dbReference type="EMBL" id="VFR81997.1"/>
    </source>
</evidence>
<feature type="transmembrane region" description="Helical" evidence="14">
    <location>
        <begin position="104"/>
        <end position="129"/>
    </location>
</feature>
<feature type="transmembrane region" description="Helical" evidence="14">
    <location>
        <begin position="261"/>
        <end position="288"/>
    </location>
</feature>
<reference evidence="15" key="1">
    <citation type="submission" date="2019-03" db="EMBL/GenBank/DDBJ databases">
        <authorList>
            <person name="Danneels B."/>
        </authorList>
    </citation>
    <scope>NUCLEOTIDE SEQUENCE</scope>
</reference>
<dbReference type="GO" id="GO:0032025">
    <property type="term" value="P:response to cobalt ion"/>
    <property type="evidence" value="ECO:0007669"/>
    <property type="project" value="TreeGrafter"/>
</dbReference>
<sequence length="333" mass="34716">MLALFSCAAVAQSSHPFGVPETSVGGGGDGWLGAFFTQMSIWQSHFYRQLTGAVRAWQQDGHAGWALMGLSFAYGVFHALGPGHGKAVIASYVLANRQTVRNGAVLALASALVQALTAIALVTVAAMLLNVTGAVMNRATWWLEVGSYALVVLLGTWLVIRRVAQPAWRAWRARGSHPAAAGHAPHHGHDHHDHHGHHPHHDLGHAHHDDCGCGHAHIPDAEAVSGKLDWRRASAAILSVGLRPCTGAVLVLVFALSQDFYWAGIASALAMGVGTGLTVAALACLTLVAGDLAARLAGPGSVWAERLRVILQGLAALAVLLFGVALLGGALAS</sequence>
<dbReference type="GO" id="GO:0046583">
    <property type="term" value="F:monoatomic cation efflux transmembrane transporter activity"/>
    <property type="evidence" value="ECO:0007669"/>
    <property type="project" value="TreeGrafter"/>
</dbReference>
<evidence type="ECO:0000256" key="13">
    <source>
        <dbReference type="SAM" id="MobiDB-lite"/>
    </source>
</evidence>
<dbReference type="Pfam" id="PF03824">
    <property type="entry name" value="NicO"/>
    <property type="match status" value="1"/>
</dbReference>
<keyword evidence="9" id="KW-0406">Ion transport</keyword>
<keyword evidence="7 14" id="KW-0812">Transmembrane</keyword>
<feature type="compositionally biased region" description="Basic residues" evidence="13">
    <location>
        <begin position="184"/>
        <end position="200"/>
    </location>
</feature>
<evidence type="ECO:0000256" key="1">
    <source>
        <dbReference type="ARBA" id="ARBA00002510"/>
    </source>
</evidence>
<feature type="region of interest" description="Disordered" evidence="13">
    <location>
        <begin position="178"/>
        <end position="206"/>
    </location>
</feature>
<feature type="transmembrane region" description="Helical" evidence="14">
    <location>
        <begin position="235"/>
        <end position="255"/>
    </location>
</feature>
<keyword evidence="6" id="KW-0533">Nickel</keyword>
<evidence type="ECO:0000256" key="5">
    <source>
        <dbReference type="ARBA" id="ARBA00022475"/>
    </source>
</evidence>
<evidence type="ECO:0000256" key="2">
    <source>
        <dbReference type="ARBA" id="ARBA00004651"/>
    </source>
</evidence>
<keyword evidence="8 14" id="KW-1133">Transmembrane helix</keyword>
<evidence type="ECO:0000256" key="10">
    <source>
        <dbReference type="ARBA" id="ARBA00023112"/>
    </source>
</evidence>
<evidence type="ECO:0000256" key="14">
    <source>
        <dbReference type="SAM" id="Phobius"/>
    </source>
</evidence>
<dbReference type="EMBL" id="CAADIF010000005">
    <property type="protein sequence ID" value="VFR61512.1"/>
    <property type="molecule type" value="Genomic_DNA"/>
</dbReference>
<evidence type="ECO:0000256" key="12">
    <source>
        <dbReference type="ARBA" id="ARBA00023285"/>
    </source>
</evidence>
<feature type="transmembrane region" description="Helical" evidence="14">
    <location>
        <begin position="309"/>
        <end position="332"/>
    </location>
</feature>
<feature type="transmembrane region" description="Helical" evidence="14">
    <location>
        <begin position="141"/>
        <end position="160"/>
    </location>
</feature>
<keyword evidence="3" id="KW-0171">Cobalt transport</keyword>